<reference evidence="6 7" key="1">
    <citation type="submission" date="2024-06" db="EMBL/GenBank/DDBJ databases">
        <title>The Natural Products Discovery Center: Release of the First 8490 Sequenced Strains for Exploring Actinobacteria Biosynthetic Diversity.</title>
        <authorList>
            <person name="Kalkreuter E."/>
            <person name="Kautsar S.A."/>
            <person name="Yang D."/>
            <person name="Bader C.D."/>
            <person name="Teijaro C.N."/>
            <person name="Fluegel L."/>
            <person name="Davis C.M."/>
            <person name="Simpson J.R."/>
            <person name="Lauterbach L."/>
            <person name="Steele A.D."/>
            <person name="Gui C."/>
            <person name="Meng S."/>
            <person name="Li G."/>
            <person name="Viehrig K."/>
            <person name="Ye F."/>
            <person name="Su P."/>
            <person name="Kiefer A.F."/>
            <person name="Nichols A."/>
            <person name="Cepeda A.J."/>
            <person name="Yan W."/>
            <person name="Fan B."/>
            <person name="Jiang Y."/>
            <person name="Adhikari A."/>
            <person name="Zheng C.-J."/>
            <person name="Schuster L."/>
            <person name="Cowan T.M."/>
            <person name="Smanski M.J."/>
            <person name="Chevrette M.G."/>
            <person name="De Carvalho L.P.S."/>
            <person name="Shen B."/>
        </authorList>
    </citation>
    <scope>NUCLEOTIDE SEQUENCE [LARGE SCALE GENOMIC DNA]</scope>
    <source>
        <strain evidence="6 7">NPDC019708</strain>
    </source>
</reference>
<feature type="DNA-binding region" description="H-T-H motif" evidence="4">
    <location>
        <begin position="35"/>
        <end position="54"/>
    </location>
</feature>
<evidence type="ECO:0000256" key="2">
    <source>
        <dbReference type="ARBA" id="ARBA00023125"/>
    </source>
</evidence>
<evidence type="ECO:0000259" key="5">
    <source>
        <dbReference type="PROSITE" id="PS50977"/>
    </source>
</evidence>
<dbReference type="PRINTS" id="PR00455">
    <property type="entry name" value="HTHTETR"/>
</dbReference>
<dbReference type="Pfam" id="PF00440">
    <property type="entry name" value="TetR_N"/>
    <property type="match status" value="1"/>
</dbReference>
<dbReference type="SUPFAM" id="SSF48498">
    <property type="entry name" value="Tetracyclin repressor-like, C-terminal domain"/>
    <property type="match status" value="1"/>
</dbReference>
<dbReference type="Pfam" id="PF13305">
    <property type="entry name" value="TetR_C_33"/>
    <property type="match status" value="1"/>
</dbReference>
<evidence type="ECO:0000313" key="6">
    <source>
        <dbReference type="EMBL" id="MEU1953966.1"/>
    </source>
</evidence>
<dbReference type="Proteomes" id="UP001550628">
    <property type="component" value="Unassembled WGS sequence"/>
</dbReference>
<gene>
    <name evidence="6" type="ORF">ABZ510_19135</name>
</gene>
<feature type="domain" description="HTH tetR-type" evidence="5">
    <location>
        <begin position="12"/>
        <end position="72"/>
    </location>
</feature>
<keyword evidence="7" id="KW-1185">Reference proteome</keyword>
<keyword evidence="1" id="KW-0805">Transcription regulation</keyword>
<keyword evidence="2 4" id="KW-0238">DNA-binding</keyword>
<proteinExistence type="predicted"/>
<dbReference type="EMBL" id="JBEYBF010000012">
    <property type="protein sequence ID" value="MEU1953966.1"/>
    <property type="molecule type" value="Genomic_DNA"/>
</dbReference>
<dbReference type="InterPro" id="IPR001647">
    <property type="entry name" value="HTH_TetR"/>
</dbReference>
<accession>A0ABV2WSW9</accession>
<evidence type="ECO:0000256" key="3">
    <source>
        <dbReference type="ARBA" id="ARBA00023163"/>
    </source>
</evidence>
<sequence length="244" mass="26597">MTQPARRGRMPAVSDADIRRVAVELLVTQGAEALTLRAIARELGITAPALYRYYPSREELLVALRRDICIRLAEDLGAQVAELPDDGVVRLFAICRAFRRWALAHRNEFTLVFASPAAGGPGTVRRFDEAFGLVFLEAAGKLLAAYDLATPPTESIPEALRTDLIAFQNELLGLLAGSEQKFPAEKFDLGVAYLMMTVWVRLYGHVTLEVFGNYPMPVSDPDVLFDAVLTDLAAGMGLTTGEAG</sequence>
<organism evidence="6 7">
    <name type="scientific">Nocardia rhamnosiphila</name>
    <dbReference type="NCBI Taxonomy" id="426716"/>
    <lineage>
        <taxon>Bacteria</taxon>
        <taxon>Bacillati</taxon>
        <taxon>Actinomycetota</taxon>
        <taxon>Actinomycetes</taxon>
        <taxon>Mycobacteriales</taxon>
        <taxon>Nocardiaceae</taxon>
        <taxon>Nocardia</taxon>
    </lineage>
</organism>
<dbReference type="PANTHER" id="PTHR30055">
    <property type="entry name" value="HTH-TYPE TRANSCRIPTIONAL REGULATOR RUTR"/>
    <property type="match status" value="1"/>
</dbReference>
<dbReference type="InterPro" id="IPR009057">
    <property type="entry name" value="Homeodomain-like_sf"/>
</dbReference>
<evidence type="ECO:0000256" key="1">
    <source>
        <dbReference type="ARBA" id="ARBA00023015"/>
    </source>
</evidence>
<dbReference type="InterPro" id="IPR050109">
    <property type="entry name" value="HTH-type_TetR-like_transc_reg"/>
</dbReference>
<dbReference type="Gene3D" id="1.10.357.10">
    <property type="entry name" value="Tetracycline Repressor, domain 2"/>
    <property type="match status" value="1"/>
</dbReference>
<dbReference type="InterPro" id="IPR036271">
    <property type="entry name" value="Tet_transcr_reg_TetR-rel_C_sf"/>
</dbReference>
<name>A0ABV2WSW9_9NOCA</name>
<dbReference type="GeneID" id="96248137"/>
<dbReference type="InterPro" id="IPR025996">
    <property type="entry name" value="MT1864/Rv1816-like_C"/>
</dbReference>
<keyword evidence="3" id="KW-0804">Transcription</keyword>
<protein>
    <submittedName>
        <fullName evidence="6">TetR/AcrR family transcriptional regulator</fullName>
    </submittedName>
</protein>
<dbReference type="RefSeq" id="WP_030525664.1">
    <property type="nucleotide sequence ID" value="NZ_JBEYBD010000023.1"/>
</dbReference>
<evidence type="ECO:0000313" key="7">
    <source>
        <dbReference type="Proteomes" id="UP001550628"/>
    </source>
</evidence>
<evidence type="ECO:0000256" key="4">
    <source>
        <dbReference type="PROSITE-ProRule" id="PRU00335"/>
    </source>
</evidence>
<dbReference type="PANTHER" id="PTHR30055:SF243">
    <property type="entry name" value="HTH-TYPE TRANSCRIPTIONAL REGULATOR RV1816"/>
    <property type="match status" value="1"/>
</dbReference>
<dbReference type="SUPFAM" id="SSF46689">
    <property type="entry name" value="Homeodomain-like"/>
    <property type="match status" value="1"/>
</dbReference>
<comment type="caution">
    <text evidence="6">The sequence shown here is derived from an EMBL/GenBank/DDBJ whole genome shotgun (WGS) entry which is preliminary data.</text>
</comment>
<dbReference type="PROSITE" id="PS50977">
    <property type="entry name" value="HTH_TETR_2"/>
    <property type="match status" value="1"/>
</dbReference>